<reference evidence="1" key="1">
    <citation type="submission" date="2020-01" db="EMBL/GenBank/DDBJ databases">
        <authorList>
            <person name="Mishra B."/>
        </authorList>
    </citation>
    <scope>NUCLEOTIDE SEQUENCE [LARGE SCALE GENOMIC DNA]</scope>
</reference>
<organism evidence="1 2">
    <name type="scientific">Microthlaspi erraticum</name>
    <dbReference type="NCBI Taxonomy" id="1685480"/>
    <lineage>
        <taxon>Eukaryota</taxon>
        <taxon>Viridiplantae</taxon>
        <taxon>Streptophyta</taxon>
        <taxon>Embryophyta</taxon>
        <taxon>Tracheophyta</taxon>
        <taxon>Spermatophyta</taxon>
        <taxon>Magnoliopsida</taxon>
        <taxon>eudicotyledons</taxon>
        <taxon>Gunneridae</taxon>
        <taxon>Pentapetalae</taxon>
        <taxon>rosids</taxon>
        <taxon>malvids</taxon>
        <taxon>Brassicales</taxon>
        <taxon>Brassicaceae</taxon>
        <taxon>Coluteocarpeae</taxon>
        <taxon>Microthlaspi</taxon>
    </lineage>
</organism>
<proteinExistence type="predicted"/>
<dbReference type="EMBL" id="CACVBM020001157">
    <property type="protein sequence ID" value="CAA7035400.1"/>
    <property type="molecule type" value="Genomic_DNA"/>
</dbReference>
<dbReference type="InterPro" id="IPR011051">
    <property type="entry name" value="RmlC_Cupin_sf"/>
</dbReference>
<dbReference type="InterPro" id="IPR014710">
    <property type="entry name" value="RmlC-like_jellyroll"/>
</dbReference>
<accession>A0A6D2J735</accession>
<evidence type="ECO:0000313" key="1">
    <source>
        <dbReference type="EMBL" id="CAA7035400.1"/>
    </source>
</evidence>
<keyword evidence="2" id="KW-1185">Reference proteome</keyword>
<protein>
    <submittedName>
        <fullName evidence="1">Uncharacterized protein</fullName>
    </submittedName>
</protein>
<name>A0A6D2J735_9BRAS</name>
<dbReference type="OrthoDB" id="6605218at2759"/>
<comment type="caution">
    <text evidence="1">The sequence shown here is derived from an EMBL/GenBank/DDBJ whole genome shotgun (WGS) entry which is preliminary data.</text>
</comment>
<sequence length="97" mass="10858">MLRTTSLELVSLQNTYMFKRSALCLPTNCCPEILKGFPLTPYITRYLPPFDEFEVDRFDRPIGKSTVLSGSPRPSVYLVIEGKGILQTGSSSQLLVN</sequence>
<dbReference type="Proteomes" id="UP000467841">
    <property type="component" value="Unassembled WGS sequence"/>
</dbReference>
<dbReference type="AlphaFoldDB" id="A0A6D2J735"/>
<dbReference type="Gene3D" id="2.60.120.10">
    <property type="entry name" value="Jelly Rolls"/>
    <property type="match status" value="1"/>
</dbReference>
<evidence type="ECO:0000313" key="2">
    <source>
        <dbReference type="Proteomes" id="UP000467841"/>
    </source>
</evidence>
<gene>
    <name evidence="1" type="ORF">MERR_LOCUS22635</name>
</gene>
<dbReference type="SUPFAM" id="SSF51182">
    <property type="entry name" value="RmlC-like cupins"/>
    <property type="match status" value="1"/>
</dbReference>